<comment type="caution">
    <text evidence="1">The sequence shown here is derived from an EMBL/GenBank/DDBJ whole genome shotgun (WGS) entry which is preliminary data.</text>
</comment>
<dbReference type="SUPFAM" id="SSF46785">
    <property type="entry name" value="Winged helix' DNA-binding domain"/>
    <property type="match status" value="1"/>
</dbReference>
<proteinExistence type="predicted"/>
<organism evidence="1 2">
    <name type="scientific">Candidatus Woesebacteria bacterium GW2011_GWB1_39_10</name>
    <dbReference type="NCBI Taxonomy" id="1618572"/>
    <lineage>
        <taxon>Bacteria</taxon>
        <taxon>Candidatus Woeseibacteriota</taxon>
    </lineage>
</organism>
<dbReference type="AlphaFoldDB" id="A0A0G0LVG9"/>
<dbReference type="InterPro" id="IPR011991">
    <property type="entry name" value="ArsR-like_HTH"/>
</dbReference>
<dbReference type="Gene3D" id="1.10.10.10">
    <property type="entry name" value="Winged helix-like DNA-binding domain superfamily/Winged helix DNA-binding domain"/>
    <property type="match status" value="1"/>
</dbReference>
<dbReference type="InterPro" id="IPR036390">
    <property type="entry name" value="WH_DNA-bd_sf"/>
</dbReference>
<evidence type="ECO:0000313" key="2">
    <source>
        <dbReference type="Proteomes" id="UP000034774"/>
    </source>
</evidence>
<name>A0A0G0LVG9_9BACT</name>
<evidence type="ECO:0000313" key="1">
    <source>
        <dbReference type="EMBL" id="KKQ92005.1"/>
    </source>
</evidence>
<dbReference type="STRING" id="1618572.UT17_C0003G0028"/>
<sequence length="194" mass="22270">MANFGDIITSKVRIKILELFFSNLKELYHVRGIVRETDEEINAVRRELTKLEKDGILEKEPRGNRIYYFTRSGHPFYGDLISIVAKTTGLGKALIENKNKIGKASFIMFSGKFVRIKDRKRDEDVDILVVGDVVLPELASIIRVEESKRGKEINYTVMSREEFDFRKKRRDPFLGGILGGSRVMIIGDEEDLVN</sequence>
<protein>
    <submittedName>
        <fullName evidence="1">Transcriptional regulator</fullName>
    </submittedName>
</protein>
<dbReference type="Proteomes" id="UP000034774">
    <property type="component" value="Unassembled WGS sequence"/>
</dbReference>
<reference evidence="1 2" key="1">
    <citation type="journal article" date="2015" name="Nature">
        <title>rRNA introns, odd ribosomes, and small enigmatic genomes across a large radiation of phyla.</title>
        <authorList>
            <person name="Brown C.T."/>
            <person name="Hug L.A."/>
            <person name="Thomas B.C."/>
            <person name="Sharon I."/>
            <person name="Castelle C.J."/>
            <person name="Singh A."/>
            <person name="Wilkins M.J."/>
            <person name="Williams K.H."/>
            <person name="Banfield J.F."/>
        </authorList>
    </citation>
    <scope>NUCLEOTIDE SEQUENCE [LARGE SCALE GENOMIC DNA]</scope>
</reference>
<dbReference type="PATRIC" id="fig|1618572.3.peg.452"/>
<dbReference type="InterPro" id="IPR036388">
    <property type="entry name" value="WH-like_DNA-bd_sf"/>
</dbReference>
<dbReference type="CDD" id="cd00090">
    <property type="entry name" value="HTH_ARSR"/>
    <property type="match status" value="1"/>
</dbReference>
<gene>
    <name evidence="1" type="ORF">UT17_C0003G0028</name>
</gene>
<accession>A0A0G0LVG9</accession>
<dbReference type="EMBL" id="LBVU01000003">
    <property type="protein sequence ID" value="KKQ92005.1"/>
    <property type="molecule type" value="Genomic_DNA"/>
</dbReference>